<dbReference type="EMBL" id="RZNC01000001">
    <property type="protein sequence ID" value="RWZ68760.1"/>
    <property type="molecule type" value="Genomic_DNA"/>
</dbReference>
<proteinExistence type="predicted"/>
<dbReference type="InterPro" id="IPR021478">
    <property type="entry name" value="DUF3131"/>
</dbReference>
<reference evidence="4 5" key="1">
    <citation type="submission" date="2018-12" db="EMBL/GenBank/DDBJ databases">
        <authorList>
            <person name="Li F."/>
        </authorList>
    </citation>
    <scope>NUCLEOTIDE SEQUENCE [LARGE SCALE GENOMIC DNA]</scope>
    <source>
        <strain evidence="4 5">8H24J-4-2</strain>
    </source>
</reference>
<evidence type="ECO:0000256" key="1">
    <source>
        <dbReference type="SAM" id="MobiDB-lite"/>
    </source>
</evidence>
<feature type="region of interest" description="Disordered" evidence="1">
    <location>
        <begin position="1"/>
        <end position="20"/>
    </location>
</feature>
<organism evidence="4 5">
    <name type="scientific">Labedella populi</name>
    <dbReference type="NCBI Taxonomy" id="2498850"/>
    <lineage>
        <taxon>Bacteria</taxon>
        <taxon>Bacillati</taxon>
        <taxon>Actinomycetota</taxon>
        <taxon>Actinomycetes</taxon>
        <taxon>Micrococcales</taxon>
        <taxon>Microbacteriaceae</taxon>
        <taxon>Labedella</taxon>
    </lineage>
</organism>
<feature type="domain" description="DUF3131" evidence="3">
    <location>
        <begin position="140"/>
        <end position="285"/>
    </location>
</feature>
<evidence type="ECO:0000259" key="2">
    <source>
        <dbReference type="Pfam" id="PF10091"/>
    </source>
</evidence>
<feature type="region of interest" description="Disordered" evidence="1">
    <location>
        <begin position="37"/>
        <end position="136"/>
    </location>
</feature>
<dbReference type="InterPro" id="IPR019282">
    <property type="entry name" value="Glycoamylase-like_cons_dom"/>
</dbReference>
<evidence type="ECO:0000313" key="5">
    <source>
        <dbReference type="Proteomes" id="UP000288603"/>
    </source>
</evidence>
<gene>
    <name evidence="4" type="ORF">ELQ92_03935</name>
</gene>
<protein>
    <submittedName>
        <fullName evidence="4">DUF3131 domain-containing protein</fullName>
    </submittedName>
</protein>
<dbReference type="Pfam" id="PF10091">
    <property type="entry name" value="Glycoamylase"/>
    <property type="match status" value="1"/>
</dbReference>
<name>A0A3S4A002_9MICO</name>
<sequence>MFRRAASSGTSTPSRRWRAPATLSAAVVVVALSAYTGAVAPERTGAREPTEIAAAGDPTVSSRPTPTPATARLSDPGGLGTPPGGPQPTRTSDPRGGGAETPSGAVTAAPVDGVTGEDDPAASPDPSSALTSTDEQTLRRYATDSWRSMTAMVDEQTGLVTDHIGMALDDPSTYTSPTNIAGYLWSTVVVRDLGILSSEESHERLAAALDAVARLERHAPSGMFYNWYSPQTGAKLTAWPDGKANGVEPIEPFLSTVDNGWLAAALRIVASADPALAAEVERISAPMDFAWFHDPTAADGAGLSRVGFWPDRPSDDCSEPADGSGAAVGVFVSCASYGTTVSEARIATYIGIANGQIPSSTYFATSRTGAASGSDAGWMRAPHGERRHYDGVPVLESTYAYDGMRIVPSWGGSMFEALMPDLLVPEAEWGPRSWAVNHRATVAAQKSRGFVDGGDGLWGFSPAADPSGGYGLYGVTGLSIGAVSHGPATASAQVDADGGGSATGVELLPPSLTHSPTPAGGPPGDEVVTPHASFLALPYDPRAALDNLARLESEPGMYGAGGFADAIDVESGRVASTHLSLDQSMVLAAIGNAVNDDALKGYLVGGEFEERVRPLVALQIFGSVID</sequence>
<accession>A0A3S4A002</accession>
<evidence type="ECO:0000259" key="3">
    <source>
        <dbReference type="Pfam" id="PF11329"/>
    </source>
</evidence>
<evidence type="ECO:0000313" key="4">
    <source>
        <dbReference type="EMBL" id="RWZ68760.1"/>
    </source>
</evidence>
<dbReference type="RefSeq" id="WP_128498023.1">
    <property type="nucleotide sequence ID" value="NZ_RZNC01000001.1"/>
</dbReference>
<dbReference type="Pfam" id="PF11329">
    <property type="entry name" value="DUF3131"/>
    <property type="match status" value="1"/>
</dbReference>
<keyword evidence="5" id="KW-1185">Reference proteome</keyword>
<dbReference type="Proteomes" id="UP000288603">
    <property type="component" value="Unassembled WGS sequence"/>
</dbReference>
<dbReference type="Gene3D" id="1.50.10.140">
    <property type="match status" value="1"/>
</dbReference>
<dbReference type="OrthoDB" id="9769991at2"/>
<dbReference type="AlphaFoldDB" id="A0A3S4A002"/>
<comment type="caution">
    <text evidence="4">The sequence shown here is derived from an EMBL/GenBank/DDBJ whole genome shotgun (WGS) entry which is preliminary data.</text>
</comment>
<feature type="domain" description="Glycoamylase-like" evidence="2">
    <location>
        <begin position="398"/>
        <end position="595"/>
    </location>
</feature>